<keyword evidence="3" id="KW-1185">Reference proteome</keyword>
<dbReference type="EMBL" id="BPQQ01000009">
    <property type="protein sequence ID" value="GJD98922.1"/>
    <property type="molecule type" value="Genomic_DNA"/>
</dbReference>
<dbReference type="Proteomes" id="UP001055153">
    <property type="component" value="Unassembled WGS sequence"/>
</dbReference>
<dbReference type="PANTHER" id="PTHR42695">
    <property type="entry name" value="GLUTAMINE AMIDOTRANSFERASE YLR126C-RELATED"/>
    <property type="match status" value="1"/>
</dbReference>
<reference evidence="2" key="1">
    <citation type="journal article" date="2021" name="Front. Microbiol.">
        <title>Comprehensive Comparative Genomics and Phenotyping of Methylobacterium Species.</title>
        <authorList>
            <person name="Alessa O."/>
            <person name="Ogura Y."/>
            <person name="Fujitani Y."/>
            <person name="Takami H."/>
            <person name="Hayashi T."/>
            <person name="Sahin N."/>
            <person name="Tani A."/>
        </authorList>
    </citation>
    <scope>NUCLEOTIDE SEQUENCE</scope>
    <source>
        <strain evidence="2">DSM 17168</strain>
    </source>
</reference>
<evidence type="ECO:0000313" key="3">
    <source>
        <dbReference type="Proteomes" id="UP001055153"/>
    </source>
</evidence>
<keyword evidence="2" id="KW-0378">Hydrolase</keyword>
<protein>
    <submittedName>
        <fullName evidence="2">Gamma-glutamyl-L-1-hydroxyisopropylamide hydrolase</fullName>
    </submittedName>
</protein>
<evidence type="ECO:0000313" key="2">
    <source>
        <dbReference type="EMBL" id="GJD98922.1"/>
    </source>
</evidence>
<dbReference type="GO" id="GO:0016787">
    <property type="term" value="F:hydrolase activity"/>
    <property type="evidence" value="ECO:0007669"/>
    <property type="project" value="UniProtKB-KW"/>
</dbReference>
<reference evidence="2" key="2">
    <citation type="submission" date="2021-08" db="EMBL/GenBank/DDBJ databases">
        <authorList>
            <person name="Tani A."/>
            <person name="Ola A."/>
            <person name="Ogura Y."/>
            <person name="Katsura K."/>
            <person name="Hayashi T."/>
        </authorList>
    </citation>
    <scope>NUCLEOTIDE SEQUENCE</scope>
    <source>
        <strain evidence="2">DSM 17168</strain>
    </source>
</reference>
<dbReference type="InterPro" id="IPR029062">
    <property type="entry name" value="Class_I_gatase-like"/>
</dbReference>
<gene>
    <name evidence="2" type="primary">ipuF_1</name>
    <name evidence="2" type="ORF">GMJLKIPL_0835</name>
</gene>
<dbReference type="InterPro" id="IPR017926">
    <property type="entry name" value="GATASE"/>
</dbReference>
<dbReference type="SUPFAM" id="SSF52317">
    <property type="entry name" value="Class I glutamine amidotransferase-like"/>
    <property type="match status" value="1"/>
</dbReference>
<organism evidence="2 3">
    <name type="scientific">Methylobacterium isbiliense</name>
    <dbReference type="NCBI Taxonomy" id="315478"/>
    <lineage>
        <taxon>Bacteria</taxon>
        <taxon>Pseudomonadati</taxon>
        <taxon>Pseudomonadota</taxon>
        <taxon>Alphaproteobacteria</taxon>
        <taxon>Hyphomicrobiales</taxon>
        <taxon>Methylobacteriaceae</taxon>
        <taxon>Methylobacterium</taxon>
    </lineage>
</organism>
<dbReference type="RefSeq" id="WP_238233855.1">
    <property type="nucleotide sequence ID" value="NZ_BPQQ01000009.1"/>
</dbReference>
<dbReference type="PANTHER" id="PTHR42695:SF5">
    <property type="entry name" value="GLUTAMINE AMIDOTRANSFERASE YLR126C-RELATED"/>
    <property type="match status" value="1"/>
</dbReference>
<comment type="caution">
    <text evidence="2">The sequence shown here is derived from an EMBL/GenBank/DDBJ whole genome shotgun (WGS) entry which is preliminary data.</text>
</comment>
<dbReference type="CDD" id="cd01741">
    <property type="entry name" value="GATase1_1"/>
    <property type="match status" value="1"/>
</dbReference>
<dbReference type="Pfam" id="PF00117">
    <property type="entry name" value="GATase"/>
    <property type="match status" value="1"/>
</dbReference>
<dbReference type="InterPro" id="IPR044992">
    <property type="entry name" value="ChyE-like"/>
</dbReference>
<name>A0ABQ4SAW2_9HYPH</name>
<accession>A0ABQ4SAW2</accession>
<proteinExistence type="predicted"/>
<dbReference type="Gene3D" id="3.40.50.880">
    <property type="match status" value="1"/>
</dbReference>
<dbReference type="PROSITE" id="PS51273">
    <property type="entry name" value="GATASE_TYPE_1"/>
    <property type="match status" value="1"/>
</dbReference>
<feature type="domain" description="Glutamine amidotransferase" evidence="1">
    <location>
        <begin position="66"/>
        <end position="209"/>
    </location>
</feature>
<sequence length="291" mass="31406">MRSSHPPLRFLVAESETQQAREKRRESVGRSSGETYLDILHRLVPDAACDRIQPADTDAALPPGLSLTGYDAVLLTGSPLHLYEETPETRRTVAFMRAVFASGTPAFGSCAGLQVATVAAGGSVRPNARRLEAGFARRITPTGEGRAHPLLAGRPAAYDAPAIHTDEVEALPPGATLLAGNRLTAVQAAEIRFDGGVFWGVQYHPEIGLDEVAGALRRQADSLVEAGLARDGEDVEAYAWQVDGLHADPTRRDLAWRLGLDEQVTDERLRQTEMRNFVEALGRGRPLAVDS</sequence>
<evidence type="ECO:0000259" key="1">
    <source>
        <dbReference type="Pfam" id="PF00117"/>
    </source>
</evidence>